<dbReference type="SMART" id="SM00487">
    <property type="entry name" value="DEXDc"/>
    <property type="match status" value="1"/>
</dbReference>
<dbReference type="SMART" id="SM00490">
    <property type="entry name" value="HELICc"/>
    <property type="match status" value="1"/>
</dbReference>
<protein>
    <submittedName>
        <fullName evidence="5">DEAD/DEAH box helicase domain protein</fullName>
    </submittedName>
</protein>
<dbReference type="PROSITE" id="PS51192">
    <property type="entry name" value="HELICASE_ATP_BIND_1"/>
    <property type="match status" value="1"/>
</dbReference>
<feature type="domain" description="Helicase C-terminal" evidence="4">
    <location>
        <begin position="234"/>
        <end position="385"/>
    </location>
</feature>
<dbReference type="GO" id="GO:0005524">
    <property type="term" value="F:ATP binding"/>
    <property type="evidence" value="ECO:0007669"/>
    <property type="project" value="UniProtKB-KW"/>
</dbReference>
<dbReference type="GO" id="GO:0003677">
    <property type="term" value="F:DNA binding"/>
    <property type="evidence" value="ECO:0007669"/>
    <property type="project" value="TreeGrafter"/>
</dbReference>
<dbReference type="InterPro" id="IPR052511">
    <property type="entry name" value="ATP-dep_Helicase"/>
</dbReference>
<dbReference type="InterPro" id="IPR014001">
    <property type="entry name" value="Helicase_ATP-bd"/>
</dbReference>
<dbReference type="GO" id="GO:0004386">
    <property type="term" value="F:helicase activity"/>
    <property type="evidence" value="ECO:0007669"/>
    <property type="project" value="UniProtKB-KW"/>
</dbReference>
<evidence type="ECO:0000313" key="5">
    <source>
        <dbReference type="EMBL" id="ACV36635.1"/>
    </source>
</evidence>
<dbReference type="OrthoDB" id="9815222at2"/>
<dbReference type="STRING" id="522306.CAP2UW1_3372"/>
<proteinExistence type="predicted"/>
<evidence type="ECO:0000256" key="2">
    <source>
        <dbReference type="ARBA" id="ARBA00022840"/>
    </source>
</evidence>
<dbReference type="SUPFAM" id="SSF52540">
    <property type="entry name" value="P-loop containing nucleoside triphosphate hydrolases"/>
    <property type="match status" value="1"/>
</dbReference>
<evidence type="ECO:0000259" key="3">
    <source>
        <dbReference type="PROSITE" id="PS51192"/>
    </source>
</evidence>
<dbReference type="PANTHER" id="PTHR47962:SF5">
    <property type="entry name" value="ATP-DEPENDENT HELICASE LHR-RELATED"/>
    <property type="match status" value="1"/>
</dbReference>
<feature type="domain" description="Helicase ATP-binding" evidence="3">
    <location>
        <begin position="36"/>
        <end position="215"/>
    </location>
</feature>
<keyword evidence="5" id="KW-0378">Hydrolase</keyword>
<name>C7RIR1_ACCRE</name>
<dbReference type="Gene3D" id="3.40.50.300">
    <property type="entry name" value="P-loop containing nucleotide triphosphate hydrolases"/>
    <property type="match status" value="2"/>
</dbReference>
<dbReference type="EMBL" id="CP001715">
    <property type="protein sequence ID" value="ACV36635.1"/>
    <property type="molecule type" value="Genomic_DNA"/>
</dbReference>
<keyword evidence="2" id="KW-0067">ATP-binding</keyword>
<dbReference type="Pfam" id="PF00270">
    <property type="entry name" value="DEAD"/>
    <property type="match status" value="1"/>
</dbReference>
<dbReference type="InterPro" id="IPR001650">
    <property type="entry name" value="Helicase_C-like"/>
</dbReference>
<sequence length="711" mass="78217">MSEEQAAFDRLHPAVQHHIVNSLGWNGLRPTQQAAVAPILDGQHCILLAPTAGGKTEAAIFPVLSRMLSEDWRGLSVLYVCPIRALLNNLEPRLSCYFGLVGRRVGVWHGDISDSIKKRAIKDPPDLLLTTPESLEGMLISANDDKRNLLLGVGLIIVDELHAFCGDDRGWHVRCLIQRVQRLAGRRIQVLGLTATVGNPKFLIDWMLPGQPTTVIGAGHSGIDADLTIDFVGSLENAATVIFKLHAGEKRLVFCDSRAKTEELSAVLRGFGVRTFVSHSSLSADERRQAEKAFAEEPNCVIVATSTLELGIDVGDLDRVIQIDAPGSVASFLQRMGRTGRRKGEMRNCLFLATDDEGLMIASAIVRLWREDFVEPINPPVAPWHLVAQQGIALILQSRGLERASLESQLTDIFFDLDSNKISQIISTMLSRSILWEDEGIGGLIGLGEVGEDEFGRRHFEAIVSTFNSPLLLTVLHGQRELGFVDPMSIRTNDESAPTLILAGRYWRVVTSDWRSRVVYVEPSENRGKASWLGSSRALRLELCQKIKALLIDRKVPAVLSNRAKNRLDNLSSSFAFLEVGKTTAEKTVGANQPEWRWWTFAGGAANFLLAEMMTLSGNKSIGHDNFSIRLTFPPNVAEGMALPVELTQQGEKRIRQIGKDLKFSRCLEDADVAAVIKPRLLDRGGAASITAQAIVASNEYFAPHQSRDAP</sequence>
<dbReference type="InterPro" id="IPR011545">
    <property type="entry name" value="DEAD/DEAH_box_helicase_dom"/>
</dbReference>
<dbReference type="eggNOG" id="COG1201">
    <property type="taxonomic scope" value="Bacteria"/>
</dbReference>
<dbReference type="InterPro" id="IPR027417">
    <property type="entry name" value="P-loop_NTPase"/>
</dbReference>
<reference evidence="5" key="1">
    <citation type="submission" date="2009-08" db="EMBL/GenBank/DDBJ databases">
        <authorList>
            <consortium name="US DOE Joint Genome Institute"/>
            <person name="Lucas S."/>
            <person name="Copeland A."/>
            <person name="Lapidus A."/>
            <person name="Glavina del Rio T."/>
            <person name="Dalin E."/>
            <person name="Tice H."/>
            <person name="Bruce D."/>
            <person name="Barry K."/>
            <person name="Pitluck S."/>
            <person name="Lowry S."/>
            <person name="Larimer F."/>
            <person name="Land M."/>
            <person name="Hauser L."/>
            <person name="Kyrpides N."/>
            <person name="Ivanova N."/>
            <person name="McMahon K.D."/>
            <person name="Hugenholtz P."/>
        </authorList>
    </citation>
    <scope>NUCLEOTIDE SEQUENCE</scope>
    <source>
        <strain evidence="5">UW-1</strain>
    </source>
</reference>
<dbReference type="PANTHER" id="PTHR47962">
    <property type="entry name" value="ATP-DEPENDENT HELICASE LHR-RELATED-RELATED"/>
    <property type="match status" value="1"/>
</dbReference>
<dbReference type="PROSITE" id="PS51194">
    <property type="entry name" value="HELICASE_CTER"/>
    <property type="match status" value="1"/>
</dbReference>
<evidence type="ECO:0000259" key="4">
    <source>
        <dbReference type="PROSITE" id="PS51194"/>
    </source>
</evidence>
<dbReference type="Pfam" id="PF00271">
    <property type="entry name" value="Helicase_C"/>
    <property type="match status" value="1"/>
</dbReference>
<dbReference type="KEGG" id="app:CAP2UW1_3372"/>
<reference evidence="5" key="2">
    <citation type="submission" date="2009-09" db="EMBL/GenBank/DDBJ databases">
        <title>Complete sequence of chromosome of Candidatus Accumulibacter phosphatis clade IIA str. UW-1.</title>
        <authorList>
            <consortium name="US DOE Joint Genome Institute"/>
            <person name="Martin H.G."/>
            <person name="Ivanova N."/>
            <person name="Kunin V."/>
            <person name="Warnecke F."/>
            <person name="Barry K."/>
            <person name="He S."/>
            <person name="Salamov A."/>
            <person name="Szeto E."/>
            <person name="Dalin E."/>
            <person name="Pangilinan J.L."/>
            <person name="Lapidus A."/>
            <person name="Lowry S."/>
            <person name="Kyrpides N.C."/>
            <person name="McMahon K.D."/>
            <person name="Hugenholtz P."/>
        </authorList>
    </citation>
    <scope>NUCLEOTIDE SEQUENCE [LARGE SCALE GENOMIC DNA]</scope>
    <source>
        <strain evidence="5">UW-1</strain>
    </source>
</reference>
<accession>C7RIR1</accession>
<dbReference type="AlphaFoldDB" id="C7RIR1"/>
<organism evidence="5">
    <name type="scientific">Accumulibacter regalis</name>
    <dbReference type="NCBI Taxonomy" id="522306"/>
    <lineage>
        <taxon>Bacteria</taxon>
        <taxon>Pseudomonadati</taxon>
        <taxon>Pseudomonadota</taxon>
        <taxon>Betaproteobacteria</taxon>
        <taxon>Candidatus Accumulibacter</taxon>
    </lineage>
</organism>
<keyword evidence="5" id="KW-0347">Helicase</keyword>
<keyword evidence="1" id="KW-0547">Nucleotide-binding</keyword>
<evidence type="ECO:0000256" key="1">
    <source>
        <dbReference type="ARBA" id="ARBA00022741"/>
    </source>
</evidence>
<dbReference type="GO" id="GO:0016887">
    <property type="term" value="F:ATP hydrolysis activity"/>
    <property type="evidence" value="ECO:0007669"/>
    <property type="project" value="TreeGrafter"/>
</dbReference>
<gene>
    <name evidence="5" type="ordered locus">CAP2UW1_3372</name>
</gene>
<dbReference type="HOGENOM" id="CLU_002025_2_0_4"/>